<evidence type="ECO:0000259" key="2">
    <source>
        <dbReference type="SMART" id="SM00421"/>
    </source>
</evidence>
<feature type="transmembrane region" description="Helical" evidence="1">
    <location>
        <begin position="9"/>
        <end position="35"/>
    </location>
</feature>
<keyword evidence="1" id="KW-0472">Membrane</keyword>
<dbReference type="SMART" id="SM00421">
    <property type="entry name" value="HTH_LUXR"/>
    <property type="match status" value="1"/>
</dbReference>
<reference evidence="3 4" key="1">
    <citation type="submission" date="2017-03" db="EMBL/GenBank/DDBJ databases">
        <authorList>
            <person name="Afonso C.L."/>
            <person name="Miller P.J."/>
            <person name="Scott M.A."/>
            <person name="Spackman E."/>
            <person name="Goraichik I."/>
            <person name="Dimitrov K.M."/>
            <person name="Suarez D.L."/>
            <person name="Swayne D.E."/>
        </authorList>
    </citation>
    <scope>NUCLEOTIDE SEQUENCE [LARGE SCALE GENOMIC DNA]</scope>
    <source>
        <strain evidence="3 4">CECT 7639</strain>
    </source>
</reference>
<evidence type="ECO:0000313" key="4">
    <source>
        <dbReference type="Proteomes" id="UP000193077"/>
    </source>
</evidence>
<evidence type="ECO:0000256" key="1">
    <source>
        <dbReference type="SAM" id="Phobius"/>
    </source>
</evidence>
<dbReference type="EMBL" id="FWFO01000001">
    <property type="protein sequence ID" value="SLN42761.1"/>
    <property type="molecule type" value="Genomic_DNA"/>
</dbReference>
<sequence length="161" mass="17617">MPVLKHPALVWILVAVQALCGAYFLWEILASILGFPTLPLRWQMRELVEIGASLGLVLGAILGIQLARVASREMKRADNARRLTSGEFTAAVDDYFTALDLTAAETEVAWFLLKGQSIADIAQLRNTREGTVKAQCTAIYRKAGVSGKSQLFSLIVEDVLL</sequence>
<dbReference type="AlphaFoldDB" id="A0A1Y5SK76"/>
<dbReference type="GO" id="GO:0006355">
    <property type="term" value="P:regulation of DNA-templated transcription"/>
    <property type="evidence" value="ECO:0007669"/>
    <property type="project" value="InterPro"/>
</dbReference>
<protein>
    <submittedName>
        <fullName evidence="3">Bacterial regulatory proteins, luxR family</fullName>
    </submittedName>
</protein>
<evidence type="ECO:0000313" key="3">
    <source>
        <dbReference type="EMBL" id="SLN42761.1"/>
    </source>
</evidence>
<dbReference type="SUPFAM" id="SSF46894">
    <property type="entry name" value="C-terminal effector domain of the bipartite response regulators"/>
    <property type="match status" value="1"/>
</dbReference>
<dbReference type="GO" id="GO:0003677">
    <property type="term" value="F:DNA binding"/>
    <property type="evidence" value="ECO:0007669"/>
    <property type="project" value="InterPro"/>
</dbReference>
<keyword evidence="1" id="KW-1133">Transmembrane helix</keyword>
<accession>A0A1Y5SK76</accession>
<organism evidence="3 4">
    <name type="scientific">Falsiruegeria litorea R37</name>
    <dbReference type="NCBI Taxonomy" id="1200284"/>
    <lineage>
        <taxon>Bacteria</taxon>
        <taxon>Pseudomonadati</taxon>
        <taxon>Pseudomonadota</taxon>
        <taxon>Alphaproteobacteria</taxon>
        <taxon>Rhodobacterales</taxon>
        <taxon>Roseobacteraceae</taxon>
        <taxon>Falsiruegeria</taxon>
    </lineage>
</organism>
<dbReference type="Proteomes" id="UP000193077">
    <property type="component" value="Unassembled WGS sequence"/>
</dbReference>
<name>A0A1Y5SK76_9RHOB</name>
<dbReference type="InterPro" id="IPR016032">
    <property type="entry name" value="Sig_transdc_resp-reg_C-effctor"/>
</dbReference>
<dbReference type="Gene3D" id="1.10.10.10">
    <property type="entry name" value="Winged helix-like DNA-binding domain superfamily/Winged helix DNA-binding domain"/>
    <property type="match status" value="1"/>
</dbReference>
<dbReference type="InterPro" id="IPR000792">
    <property type="entry name" value="Tscrpt_reg_LuxR_C"/>
</dbReference>
<keyword evidence="1" id="KW-0812">Transmembrane</keyword>
<keyword evidence="4" id="KW-1185">Reference proteome</keyword>
<feature type="transmembrane region" description="Helical" evidence="1">
    <location>
        <begin position="47"/>
        <end position="67"/>
    </location>
</feature>
<feature type="domain" description="HTH luxR-type" evidence="2">
    <location>
        <begin position="98"/>
        <end position="155"/>
    </location>
</feature>
<gene>
    <name evidence="3" type="ORF">TRL7639_02208</name>
</gene>
<dbReference type="InterPro" id="IPR036388">
    <property type="entry name" value="WH-like_DNA-bd_sf"/>
</dbReference>
<proteinExistence type="predicted"/>